<reference evidence="8 9" key="1">
    <citation type="submission" date="2021-03" db="EMBL/GenBank/DDBJ databases">
        <title>Genomic Encyclopedia of Type Strains, Phase IV (KMG-IV): sequencing the most valuable type-strain genomes for metagenomic binning, comparative biology and taxonomic classification.</title>
        <authorList>
            <person name="Goeker M."/>
        </authorList>
    </citation>
    <scope>NUCLEOTIDE SEQUENCE [LARGE SCALE GENOMIC DNA]</scope>
    <source>
        <strain evidence="8 9">DSM 25609</strain>
    </source>
</reference>
<feature type="transmembrane region" description="Helical" evidence="6">
    <location>
        <begin position="642"/>
        <end position="665"/>
    </location>
</feature>
<dbReference type="Gene3D" id="1.20.1640.10">
    <property type="entry name" value="Multidrug efflux transporter AcrB transmembrane domain"/>
    <property type="match status" value="2"/>
</dbReference>
<feature type="transmembrane region" description="Helical" evidence="6">
    <location>
        <begin position="226"/>
        <end position="244"/>
    </location>
</feature>
<dbReference type="PROSITE" id="PS50156">
    <property type="entry name" value="SSD"/>
    <property type="match status" value="1"/>
</dbReference>
<name>A0ABS4IJQ6_9BACI</name>
<dbReference type="InterPro" id="IPR000731">
    <property type="entry name" value="SSD"/>
</dbReference>
<keyword evidence="9" id="KW-1185">Reference proteome</keyword>
<feature type="transmembrane region" description="Helical" evidence="6">
    <location>
        <begin position="194"/>
        <end position="214"/>
    </location>
</feature>
<evidence type="ECO:0000259" key="7">
    <source>
        <dbReference type="PROSITE" id="PS50156"/>
    </source>
</evidence>
<dbReference type="SUPFAM" id="SSF82866">
    <property type="entry name" value="Multidrug efflux transporter AcrB transmembrane domain"/>
    <property type="match status" value="2"/>
</dbReference>
<keyword evidence="3 6" id="KW-0812">Transmembrane</keyword>
<dbReference type="Pfam" id="PF03176">
    <property type="entry name" value="MMPL"/>
    <property type="match status" value="2"/>
</dbReference>
<evidence type="ECO:0000256" key="2">
    <source>
        <dbReference type="ARBA" id="ARBA00022475"/>
    </source>
</evidence>
<organism evidence="8 9">
    <name type="scientific">Virgibacillus natechei</name>
    <dbReference type="NCBI Taxonomy" id="1216297"/>
    <lineage>
        <taxon>Bacteria</taxon>
        <taxon>Bacillati</taxon>
        <taxon>Bacillota</taxon>
        <taxon>Bacilli</taxon>
        <taxon>Bacillales</taxon>
        <taxon>Bacillaceae</taxon>
        <taxon>Virgibacillus</taxon>
    </lineage>
</organism>
<feature type="transmembrane region" description="Helical" evidence="6">
    <location>
        <begin position="610"/>
        <end position="630"/>
    </location>
</feature>
<feature type="transmembrane region" description="Helical" evidence="6">
    <location>
        <begin position="564"/>
        <end position="589"/>
    </location>
</feature>
<feature type="domain" description="SSD" evidence="7">
    <location>
        <begin position="196"/>
        <end position="319"/>
    </location>
</feature>
<feature type="transmembrane region" description="Helical" evidence="6">
    <location>
        <begin position="513"/>
        <end position="531"/>
    </location>
</feature>
<feature type="transmembrane region" description="Helical" evidence="6">
    <location>
        <begin position="298"/>
        <end position="321"/>
    </location>
</feature>
<feature type="transmembrane region" description="Helical" evidence="6">
    <location>
        <begin position="538"/>
        <end position="558"/>
    </location>
</feature>
<evidence type="ECO:0000256" key="6">
    <source>
        <dbReference type="SAM" id="Phobius"/>
    </source>
</evidence>
<comment type="subcellular location">
    <subcellularLocation>
        <location evidence="1">Cell membrane</location>
        <topology evidence="1">Multi-pass membrane protein</topology>
    </subcellularLocation>
</comment>
<keyword evidence="2" id="KW-1003">Cell membrane</keyword>
<sequence>MTTRILNKRKPIVITFIILAIVSAVVQFAVSINYDMVDYLPDDAASIQAMDEMENEFDGGMTNTRVMMKDISIQEAMAFKEDLEAAEGVSDVMWLDDVIDIQTPIEMADTDTVESHYQDGNALFSFHIEEGKEVETTDAVYELIGEDNAMSGEALDTAISQQMTGEETLNAALILVPMIILILLLSTRSWIEPVFFLAAIGVSVVINLGTNIFIGEISFVTQAVAPILQLAVSLDYAIFLLHSFDDYRKEIADPKEAMKRAMKRSFPAIAASASTTFFGFTALTFMEFGLGADLGLNLVKGILLSFISVMVFLPALTLMFYKWIDKTQHKQFMPSVYNIGKHLIKLRIPVLLLVLIVIVPAFLGQGQTNFIYGTGDHPENTRAGSDAAEIEASFSEHTPMVLMVPKGDLAREEELVQELDDFDQVASTISYVNTIGAGIPPEYLDDSQTEQFFSEDYSRITLNTTTDIEGDEAFALVEGVRDAAADYYGDDYHALGESVTLYDMREIVENDNTMVNVLTVIAIALVLLVTFRSISFPIVLLLTIQAAVWINLSVPYFADSPLVYIGYLIISTVQLAATVDYAILLTEDYTKNRKAMSAMDAIKKSLNEKVFSIGVSASILSSVGFILWATSTDPIVSSIGLLLGRGALLAFMMVVLFLPALLVVFDRVIEKTTWKSNFYKGAL</sequence>
<dbReference type="PANTHER" id="PTHR33406:SF13">
    <property type="entry name" value="MEMBRANE PROTEIN YDFJ"/>
    <property type="match status" value="1"/>
</dbReference>
<proteinExistence type="predicted"/>
<evidence type="ECO:0000256" key="3">
    <source>
        <dbReference type="ARBA" id="ARBA00022692"/>
    </source>
</evidence>
<dbReference type="Proteomes" id="UP001519345">
    <property type="component" value="Unassembled WGS sequence"/>
</dbReference>
<feature type="transmembrane region" description="Helical" evidence="6">
    <location>
        <begin position="169"/>
        <end position="187"/>
    </location>
</feature>
<feature type="transmembrane region" description="Helical" evidence="6">
    <location>
        <begin position="12"/>
        <end position="32"/>
    </location>
</feature>
<evidence type="ECO:0000313" key="9">
    <source>
        <dbReference type="Proteomes" id="UP001519345"/>
    </source>
</evidence>
<accession>A0ABS4IJQ6</accession>
<comment type="caution">
    <text evidence="8">The sequence shown here is derived from an EMBL/GenBank/DDBJ whole genome shotgun (WGS) entry which is preliminary data.</text>
</comment>
<evidence type="ECO:0000256" key="5">
    <source>
        <dbReference type="ARBA" id="ARBA00023136"/>
    </source>
</evidence>
<dbReference type="PANTHER" id="PTHR33406">
    <property type="entry name" value="MEMBRANE PROTEIN MJ1562-RELATED"/>
    <property type="match status" value="1"/>
</dbReference>
<dbReference type="RefSeq" id="WP_209464230.1">
    <property type="nucleotide sequence ID" value="NZ_CP110224.1"/>
</dbReference>
<dbReference type="EMBL" id="JAGGKX010000022">
    <property type="protein sequence ID" value="MBP1971161.1"/>
    <property type="molecule type" value="Genomic_DNA"/>
</dbReference>
<evidence type="ECO:0000256" key="4">
    <source>
        <dbReference type="ARBA" id="ARBA00022989"/>
    </source>
</evidence>
<feature type="transmembrane region" description="Helical" evidence="6">
    <location>
        <begin position="265"/>
        <end position="286"/>
    </location>
</feature>
<gene>
    <name evidence="8" type="ORF">J2Z83_003300</name>
</gene>
<dbReference type="InterPro" id="IPR004869">
    <property type="entry name" value="MMPL_dom"/>
</dbReference>
<protein>
    <submittedName>
        <fullName evidence="8">RND superfamily exporter protein</fullName>
    </submittedName>
</protein>
<feature type="transmembrane region" description="Helical" evidence="6">
    <location>
        <begin position="342"/>
        <end position="363"/>
    </location>
</feature>
<keyword evidence="5 6" id="KW-0472">Membrane</keyword>
<keyword evidence="4 6" id="KW-1133">Transmembrane helix</keyword>
<dbReference type="InterPro" id="IPR050545">
    <property type="entry name" value="Mycobact_MmpL"/>
</dbReference>
<evidence type="ECO:0000256" key="1">
    <source>
        <dbReference type="ARBA" id="ARBA00004651"/>
    </source>
</evidence>
<evidence type="ECO:0000313" key="8">
    <source>
        <dbReference type="EMBL" id="MBP1971161.1"/>
    </source>
</evidence>